<dbReference type="Proteomes" id="UP000316759">
    <property type="component" value="Unassembled WGS sequence"/>
</dbReference>
<sequence length="199" mass="23469">MRTKIQDLITTQPGYLPKIGSKSELEELNENEFILPLYSNSVPQDLDGQSIEVQYKSKTRRKRFRSRNFTTDYVNQSGSSTKQTSEMKLVAHKNPFNIELHEISDEDETIAVGLPNVRSLSIISPKPRFMRARQYFIRLRKGLLDWIDFQTTKLQQAELNQNSKEASEVSRNLNRVQQRLNTITQLEEEYYRYWELYGR</sequence>
<dbReference type="AlphaFoldDB" id="A0A504YHJ3"/>
<keyword evidence="2" id="KW-1185">Reference proteome</keyword>
<dbReference type="EMBL" id="SUNJ01009170">
    <property type="protein sequence ID" value="TPP60633.1"/>
    <property type="molecule type" value="Genomic_DNA"/>
</dbReference>
<protein>
    <submittedName>
        <fullName evidence="1">Uncharacterized protein</fullName>
    </submittedName>
</protein>
<comment type="caution">
    <text evidence="1">The sequence shown here is derived from an EMBL/GenBank/DDBJ whole genome shotgun (WGS) entry which is preliminary data.</text>
</comment>
<evidence type="ECO:0000313" key="2">
    <source>
        <dbReference type="Proteomes" id="UP000316759"/>
    </source>
</evidence>
<reference evidence="1 2" key="1">
    <citation type="submission" date="2019-04" db="EMBL/GenBank/DDBJ databases">
        <title>Annotation for the trematode Fasciola gigantica.</title>
        <authorList>
            <person name="Choi Y.-J."/>
        </authorList>
    </citation>
    <scope>NUCLEOTIDE SEQUENCE [LARGE SCALE GENOMIC DNA]</scope>
    <source>
        <strain evidence="1">Uganda_cow_1</strain>
    </source>
</reference>
<organism evidence="1 2">
    <name type="scientific">Fasciola gigantica</name>
    <name type="common">Giant liver fluke</name>
    <dbReference type="NCBI Taxonomy" id="46835"/>
    <lineage>
        <taxon>Eukaryota</taxon>
        <taxon>Metazoa</taxon>
        <taxon>Spiralia</taxon>
        <taxon>Lophotrochozoa</taxon>
        <taxon>Platyhelminthes</taxon>
        <taxon>Trematoda</taxon>
        <taxon>Digenea</taxon>
        <taxon>Plagiorchiida</taxon>
        <taxon>Echinostomata</taxon>
        <taxon>Echinostomatoidea</taxon>
        <taxon>Fasciolidae</taxon>
        <taxon>Fasciola</taxon>
    </lineage>
</organism>
<name>A0A504YHJ3_FASGI</name>
<proteinExistence type="predicted"/>
<dbReference type="STRING" id="46835.A0A504YHJ3"/>
<evidence type="ECO:0000313" key="1">
    <source>
        <dbReference type="EMBL" id="TPP60633.1"/>
    </source>
</evidence>
<feature type="non-terminal residue" evidence="1">
    <location>
        <position position="199"/>
    </location>
</feature>
<gene>
    <name evidence="1" type="ORF">FGIG_11630</name>
</gene>
<accession>A0A504YHJ3</accession>